<dbReference type="EMBL" id="MU004487">
    <property type="protein sequence ID" value="KAF2649552.1"/>
    <property type="molecule type" value="Genomic_DNA"/>
</dbReference>
<keyword evidence="2" id="KW-1185">Reference proteome</keyword>
<proteinExistence type="predicted"/>
<dbReference type="PANTHER" id="PTHR36847">
    <property type="entry name" value="AMIDOLIGASE ENZYME"/>
    <property type="match status" value="1"/>
</dbReference>
<evidence type="ECO:0000313" key="2">
    <source>
        <dbReference type="Proteomes" id="UP000799324"/>
    </source>
</evidence>
<accession>A0A6A6SPV7</accession>
<gene>
    <name evidence="1" type="ORF">K491DRAFT_582771</name>
</gene>
<feature type="non-terminal residue" evidence="1">
    <location>
        <position position="1"/>
    </location>
</feature>
<evidence type="ECO:0008006" key="3">
    <source>
        <dbReference type="Google" id="ProtNLM"/>
    </source>
</evidence>
<dbReference type="OrthoDB" id="5288177at2759"/>
<organism evidence="1 2">
    <name type="scientific">Lophiostoma macrostomum CBS 122681</name>
    <dbReference type="NCBI Taxonomy" id="1314788"/>
    <lineage>
        <taxon>Eukaryota</taxon>
        <taxon>Fungi</taxon>
        <taxon>Dikarya</taxon>
        <taxon>Ascomycota</taxon>
        <taxon>Pezizomycotina</taxon>
        <taxon>Dothideomycetes</taxon>
        <taxon>Pleosporomycetidae</taxon>
        <taxon>Pleosporales</taxon>
        <taxon>Lophiostomataceae</taxon>
        <taxon>Lophiostoma</taxon>
    </lineage>
</organism>
<reference evidence="1" key="1">
    <citation type="journal article" date="2020" name="Stud. Mycol.">
        <title>101 Dothideomycetes genomes: a test case for predicting lifestyles and emergence of pathogens.</title>
        <authorList>
            <person name="Haridas S."/>
            <person name="Albert R."/>
            <person name="Binder M."/>
            <person name="Bloem J."/>
            <person name="Labutti K."/>
            <person name="Salamov A."/>
            <person name="Andreopoulos B."/>
            <person name="Baker S."/>
            <person name="Barry K."/>
            <person name="Bills G."/>
            <person name="Bluhm B."/>
            <person name="Cannon C."/>
            <person name="Castanera R."/>
            <person name="Culley D."/>
            <person name="Daum C."/>
            <person name="Ezra D."/>
            <person name="Gonzalez J."/>
            <person name="Henrissat B."/>
            <person name="Kuo A."/>
            <person name="Liang C."/>
            <person name="Lipzen A."/>
            <person name="Lutzoni F."/>
            <person name="Magnuson J."/>
            <person name="Mondo S."/>
            <person name="Nolan M."/>
            <person name="Ohm R."/>
            <person name="Pangilinan J."/>
            <person name="Park H.-J."/>
            <person name="Ramirez L."/>
            <person name="Alfaro M."/>
            <person name="Sun H."/>
            <person name="Tritt A."/>
            <person name="Yoshinaga Y."/>
            <person name="Zwiers L.-H."/>
            <person name="Turgeon B."/>
            <person name="Goodwin S."/>
            <person name="Spatafora J."/>
            <person name="Crous P."/>
            <person name="Grigoriev I."/>
        </authorList>
    </citation>
    <scope>NUCLEOTIDE SEQUENCE</scope>
    <source>
        <strain evidence="1">CBS 122681</strain>
    </source>
</reference>
<dbReference type="Proteomes" id="UP000799324">
    <property type="component" value="Unassembled WGS sequence"/>
</dbReference>
<dbReference type="PANTHER" id="PTHR36847:SF1">
    <property type="entry name" value="AMIDOLIGASE ENZYME"/>
    <property type="match status" value="1"/>
</dbReference>
<evidence type="ECO:0000313" key="1">
    <source>
        <dbReference type="EMBL" id="KAF2649552.1"/>
    </source>
</evidence>
<dbReference type="Pfam" id="PF12224">
    <property type="entry name" value="Amidoligase_2"/>
    <property type="match status" value="1"/>
</dbReference>
<dbReference type="InterPro" id="IPR022025">
    <property type="entry name" value="Amidoligase_2"/>
</dbReference>
<feature type="non-terminal residue" evidence="1">
    <location>
        <position position="223"/>
    </location>
</feature>
<protein>
    <recommendedName>
        <fullName evidence="3">Amidoligase enzyme</fullName>
    </recommendedName>
</protein>
<name>A0A6A6SPV7_9PLEO</name>
<dbReference type="AlphaFoldDB" id="A0A6A6SPV7"/>
<sequence>LELVSPILNFQHRDVWQAQIRNVWEALTDKFDTCSTEQCSTHVHVSPSEAEWSLDLVKSAAKAVLYFEGCIDLVMPPDRRTNVWCKSNRWNFFTGSRSLPDLFGQIDAAKSIKRTVFIMSVLSPLPSKEFRGNSSPYDHISRSTRWNFTGLNKNGNGAETKCTIEFRQPPGSASAEDTQLWIDFAASFLQGAFQCAHQIDPTTLPTMELFRSFLLNGALLSGL</sequence>